<feature type="region of interest" description="Disordered" evidence="1">
    <location>
        <begin position="206"/>
        <end position="261"/>
    </location>
</feature>
<evidence type="ECO:0000256" key="1">
    <source>
        <dbReference type="SAM" id="MobiDB-lite"/>
    </source>
</evidence>
<dbReference type="AlphaFoldDB" id="A0A1D3D1X8"/>
<protein>
    <submittedName>
        <fullName evidence="2">Uncharacterized protein</fullName>
    </submittedName>
</protein>
<dbReference type="VEuPathDB" id="ToxoDB:cyc_03578"/>
<evidence type="ECO:0000313" key="2">
    <source>
        <dbReference type="EMBL" id="OEH77468.1"/>
    </source>
</evidence>
<comment type="caution">
    <text evidence="2">The sequence shown here is derived from an EMBL/GenBank/DDBJ whole genome shotgun (WGS) entry which is preliminary data.</text>
</comment>
<gene>
    <name evidence="2" type="ORF">cyc_03578</name>
</gene>
<sequence>MCWLSTAHHGREKADFLLQRKKDEKLCAAGASEDMLPPLAHDNAAAAGGGHAPDEAACSCLSSDGIRRRIPHCVRRVNMISTSQLPSSVSSGMHAEGGGAVASLRQQVQKQLLLQSAWGLDTLGALVRGVHEETLPFPEQTELYLGALRSTAIIACRDKQHERGVWKALKDRGLTRGAAVFDVHCEGFTAFQKAATSRGDRAAAASVAPPFADSHSMGKLRQRRQVGASKALQQQQPRGAEEAPCSSSCESRVSESEAEDDPRVALLEAAAEFLGLRRDGKQQSGMSRSCDDDKCRRMLREPLTEEGVLQLAQDLLAPISRGSREKVTDLCRRRSLSQEKGCRYGSCKDSRQAALVLSTEPLITKYKKARSLVWGREEEAELQRLTQLQQLRQPHSPSRSERLTRRFSCVKVALSLKRRQQADRRHCSACVPSIMEARSPDYQLPFVCSLDCQANTAPANKFEGRLFETAHRAARRQHFMSPHGVFQFRETQAFAYNETATERECEDETLEGGAVDLLSLPQGESKARNVVVGWKRDV</sequence>
<evidence type="ECO:0000313" key="3">
    <source>
        <dbReference type="Proteomes" id="UP000095192"/>
    </source>
</evidence>
<dbReference type="InParanoid" id="A0A1D3D1X8"/>
<feature type="compositionally biased region" description="Low complexity" evidence="1">
    <location>
        <begin position="242"/>
        <end position="251"/>
    </location>
</feature>
<accession>A0A1D3D1X8</accession>
<dbReference type="Proteomes" id="UP000095192">
    <property type="component" value="Unassembled WGS sequence"/>
</dbReference>
<name>A0A1D3D1X8_9EIME</name>
<keyword evidence="3" id="KW-1185">Reference proteome</keyword>
<reference evidence="2 3" key="1">
    <citation type="journal article" date="2016" name="BMC Genomics">
        <title>Comparative genomics reveals Cyclospora cayetanensis possesses coccidia-like metabolism and invasion components but unique surface antigens.</title>
        <authorList>
            <person name="Liu S."/>
            <person name="Wang L."/>
            <person name="Zheng H."/>
            <person name="Xu Z."/>
            <person name="Roellig D.M."/>
            <person name="Li N."/>
            <person name="Frace M.A."/>
            <person name="Tang K."/>
            <person name="Arrowood M.J."/>
            <person name="Moss D.M."/>
            <person name="Zhang L."/>
            <person name="Feng Y."/>
            <person name="Xiao L."/>
        </authorList>
    </citation>
    <scope>NUCLEOTIDE SEQUENCE [LARGE SCALE GENOMIC DNA]</scope>
    <source>
        <strain evidence="2 3">CHN_HEN01</strain>
    </source>
</reference>
<dbReference type="EMBL" id="JROU02001083">
    <property type="protein sequence ID" value="OEH77468.1"/>
    <property type="molecule type" value="Genomic_DNA"/>
</dbReference>
<organism evidence="2 3">
    <name type="scientific">Cyclospora cayetanensis</name>
    <dbReference type="NCBI Taxonomy" id="88456"/>
    <lineage>
        <taxon>Eukaryota</taxon>
        <taxon>Sar</taxon>
        <taxon>Alveolata</taxon>
        <taxon>Apicomplexa</taxon>
        <taxon>Conoidasida</taxon>
        <taxon>Coccidia</taxon>
        <taxon>Eucoccidiorida</taxon>
        <taxon>Eimeriorina</taxon>
        <taxon>Eimeriidae</taxon>
        <taxon>Cyclospora</taxon>
    </lineage>
</organism>
<proteinExistence type="predicted"/>